<dbReference type="EMBL" id="CVTD020000015">
    <property type="protein sequence ID" value="CRZ34628.1"/>
    <property type="molecule type" value="Genomic_DNA"/>
</dbReference>
<feature type="domain" description="Fe-containing alcohol dehydrogenase-like C-terminal" evidence="3">
    <location>
        <begin position="189"/>
        <end position="387"/>
    </location>
</feature>
<dbReference type="Pfam" id="PF00465">
    <property type="entry name" value="Fe-ADH"/>
    <property type="match status" value="1"/>
</dbReference>
<evidence type="ECO:0000256" key="1">
    <source>
        <dbReference type="ARBA" id="ARBA00023002"/>
    </source>
</evidence>
<keyword evidence="1" id="KW-0560">Oxidoreductase</keyword>
<sequence>MNDFVYYTPTKVYFGRNSDDLIGEVLKEFGCKKILLHYGSGSAEKTGLLGKVRKQLDEAGLKYVELGGVVANPRIDLIRKGIEFAKKENVDFILAVGGGSVIDSAKSIGMGLANNMDPWDMIINQIKPTRMFPVGVVLTIAAAGSEMSNSHVVTNPENHLKRSLNHDLLRPVVAFMNPENTFSVSKYQTACGIVDILMHTFERYFTPDEDNDLTDRISEGLMVAVKNAGLVAINEPDNYEARATLMWASSLSHNGLTGCGKTAPFSVHKLEHDFSGLFDVAHGAGLAVLFPAWARYIYHYDIRKFSQFANRVMGIEMDHEHPEKTALKGIEALKQYFKTIGMPTTMKELGIDPSDYEKIADMTTNGGKIQIQSYIPLTKEDILNIYRLAEEEI</sequence>
<accession>A0A0H5SWC4</accession>
<dbReference type="SUPFAM" id="SSF56796">
    <property type="entry name" value="Dehydroquinate synthase-like"/>
    <property type="match status" value="1"/>
</dbReference>
<dbReference type="Pfam" id="PF25137">
    <property type="entry name" value="ADH_Fe_C"/>
    <property type="match status" value="1"/>
</dbReference>
<proteinExistence type="predicted"/>
<dbReference type="RefSeq" id="WP_103202718.1">
    <property type="nucleotide sequence ID" value="NZ_CVTD020000015.1"/>
</dbReference>
<dbReference type="PANTHER" id="PTHR43633">
    <property type="entry name" value="ALCOHOL DEHYDROGENASE YQHD"/>
    <property type="match status" value="1"/>
</dbReference>
<keyword evidence="5" id="KW-1185">Reference proteome</keyword>
<protein>
    <submittedName>
        <fullName evidence="4">Uncharacterized protein</fullName>
    </submittedName>
</protein>
<feature type="domain" description="Alcohol dehydrogenase iron-type/glycerol dehydrogenase GldA" evidence="2">
    <location>
        <begin position="9"/>
        <end position="178"/>
    </location>
</feature>
<dbReference type="Gene3D" id="3.40.50.1970">
    <property type="match status" value="1"/>
</dbReference>
<dbReference type="AlphaFoldDB" id="A0A0H5SWC4"/>
<dbReference type="CDD" id="cd08187">
    <property type="entry name" value="BDH"/>
    <property type="match status" value="1"/>
</dbReference>
<dbReference type="GO" id="GO:0008106">
    <property type="term" value="F:alcohol dehydrogenase (NADP+) activity"/>
    <property type="evidence" value="ECO:0007669"/>
    <property type="project" value="TreeGrafter"/>
</dbReference>
<reference evidence="4 5" key="1">
    <citation type="submission" date="2015-06" db="EMBL/GenBank/DDBJ databases">
        <authorList>
            <person name="Wibberg Daniel"/>
        </authorList>
    </citation>
    <scope>NUCLEOTIDE SEQUENCE [LARGE SCALE GENOMIC DNA]</scope>
    <source>
        <strain evidence="4 5">T3/55T</strain>
    </source>
</reference>
<dbReference type="InterPro" id="IPR044731">
    <property type="entry name" value="BDH-like"/>
</dbReference>
<gene>
    <name evidence="4" type="ORF">HHT355_1427</name>
</gene>
<evidence type="ECO:0000313" key="5">
    <source>
        <dbReference type="Proteomes" id="UP000236497"/>
    </source>
</evidence>
<evidence type="ECO:0000259" key="3">
    <source>
        <dbReference type="Pfam" id="PF25137"/>
    </source>
</evidence>
<dbReference type="Gene3D" id="1.20.1090.10">
    <property type="entry name" value="Dehydroquinate synthase-like - alpha domain"/>
    <property type="match status" value="1"/>
</dbReference>
<evidence type="ECO:0000313" key="4">
    <source>
        <dbReference type="EMBL" id="CRZ34628.1"/>
    </source>
</evidence>
<dbReference type="GO" id="GO:1990002">
    <property type="term" value="F:methylglyoxal reductase (NADPH) (acetol producing) activity"/>
    <property type="evidence" value="ECO:0007669"/>
    <property type="project" value="TreeGrafter"/>
</dbReference>
<dbReference type="GO" id="GO:0046872">
    <property type="term" value="F:metal ion binding"/>
    <property type="evidence" value="ECO:0007669"/>
    <property type="project" value="InterPro"/>
</dbReference>
<dbReference type="InterPro" id="IPR001670">
    <property type="entry name" value="ADH_Fe/GldA"/>
</dbReference>
<dbReference type="GO" id="GO:1990362">
    <property type="term" value="F:butanol dehydrogenase (NAD+) activity"/>
    <property type="evidence" value="ECO:0007669"/>
    <property type="project" value="InterPro"/>
</dbReference>
<evidence type="ECO:0000259" key="2">
    <source>
        <dbReference type="Pfam" id="PF00465"/>
    </source>
</evidence>
<dbReference type="GO" id="GO:0005829">
    <property type="term" value="C:cytosol"/>
    <property type="evidence" value="ECO:0007669"/>
    <property type="project" value="TreeGrafter"/>
</dbReference>
<dbReference type="PANTHER" id="PTHR43633:SF1">
    <property type="entry name" value="ALCOHOL DEHYDROGENASE YQHD"/>
    <property type="match status" value="1"/>
</dbReference>
<dbReference type="InterPro" id="IPR056798">
    <property type="entry name" value="ADH_Fe_C"/>
</dbReference>
<dbReference type="OrthoDB" id="9801156at2"/>
<dbReference type="Proteomes" id="UP000236497">
    <property type="component" value="Unassembled WGS sequence"/>
</dbReference>
<organism evidence="4 5">
    <name type="scientific">Herbinix hemicellulosilytica</name>
    <dbReference type="NCBI Taxonomy" id="1564487"/>
    <lineage>
        <taxon>Bacteria</taxon>
        <taxon>Bacillati</taxon>
        <taxon>Bacillota</taxon>
        <taxon>Clostridia</taxon>
        <taxon>Lachnospirales</taxon>
        <taxon>Lachnospiraceae</taxon>
        <taxon>Herbinix</taxon>
    </lineage>
</organism>
<dbReference type="FunFam" id="3.40.50.1970:FF:000003">
    <property type="entry name" value="Alcohol dehydrogenase, iron-containing"/>
    <property type="match status" value="1"/>
</dbReference>
<name>A0A0H5SWC4_HERHM</name>